<keyword evidence="2" id="KW-1185">Reference proteome</keyword>
<name>A0A8S1UW15_PAROT</name>
<dbReference type="PANTHER" id="PTHR33706">
    <property type="entry name" value="MORN VARIANT REPEAT PROTEIN"/>
    <property type="match status" value="1"/>
</dbReference>
<evidence type="ECO:0000313" key="1">
    <source>
        <dbReference type="EMBL" id="CAD8167789.1"/>
    </source>
</evidence>
<sequence>MMLPKIKIQANLFQEEQTKEIECAFWNQKYRGFLKTNFLITFTKQFQFIYKKMNGQLIGIDQNSDAQQNLEVKINYKKTKHLRWFGKQGSNGQKFGKWQAKWKDEILENVGGEYSKLGQKQGLWKDIIEDYWTHAQVYEVGEYLKDQKIGLWKIIYDKEEIGGGQFNNESCKSGNWIELCDNFWDLKQVTYCGEYINGNKIGGWDIQFKNKVQNQNIEKIGGGSYDVKGSNLKIGKWIELSDEFYEDNQVSYNGEYQKGFKFGRWNTYLKFDGNYEAIGGGLYDWEGNGKKIGIWIELSEGFNESNQFIFQGEYQNGIKVGRWNSYFKFNGKKEQIGGGQYDEEERGHKIGKWIELNDLSCRSRYVQVLYSGEYINNKKVGIWNTYFRDRILSKNFEIIGGGSYDEKTPGIKIGKWIELGQNFGDGLGQLLLFNIGEYKNGQKCGPWDVFWKDDIKRKKNEWLAGGQYDWLGRKIGNWVELCDNFHELKQVRYHGEYKDGKKIKVWSNSIRLQKADVQFQQIEGGQYDQKGEGQKIGVWTEVYKGFYQGSYKNGRKVGIWQQLLQNRNFFTGVFELQKSRFGQKLVYEQ</sequence>
<comment type="caution">
    <text evidence="1">The sequence shown here is derived from an EMBL/GenBank/DDBJ whole genome shotgun (WGS) entry which is preliminary data.</text>
</comment>
<accession>A0A8S1UW15</accession>
<dbReference type="EMBL" id="CAJJDP010000050">
    <property type="protein sequence ID" value="CAD8167789.1"/>
    <property type="molecule type" value="Genomic_DNA"/>
</dbReference>
<dbReference type="PANTHER" id="PTHR33706:SF1">
    <property type="entry name" value="TPR REPEAT PROTEIN"/>
    <property type="match status" value="1"/>
</dbReference>
<dbReference type="OrthoDB" id="298777at2759"/>
<dbReference type="AlphaFoldDB" id="A0A8S1UW15"/>
<proteinExistence type="predicted"/>
<reference evidence="1" key="1">
    <citation type="submission" date="2021-01" db="EMBL/GenBank/DDBJ databases">
        <authorList>
            <consortium name="Genoscope - CEA"/>
            <person name="William W."/>
        </authorList>
    </citation>
    <scope>NUCLEOTIDE SEQUENCE</scope>
</reference>
<evidence type="ECO:0000313" key="2">
    <source>
        <dbReference type="Proteomes" id="UP000683925"/>
    </source>
</evidence>
<protein>
    <submittedName>
        <fullName evidence="1">Uncharacterized protein</fullName>
    </submittedName>
</protein>
<organism evidence="1 2">
    <name type="scientific">Paramecium octaurelia</name>
    <dbReference type="NCBI Taxonomy" id="43137"/>
    <lineage>
        <taxon>Eukaryota</taxon>
        <taxon>Sar</taxon>
        <taxon>Alveolata</taxon>
        <taxon>Ciliophora</taxon>
        <taxon>Intramacronucleata</taxon>
        <taxon>Oligohymenophorea</taxon>
        <taxon>Peniculida</taxon>
        <taxon>Parameciidae</taxon>
        <taxon>Paramecium</taxon>
    </lineage>
</organism>
<dbReference type="Proteomes" id="UP000683925">
    <property type="component" value="Unassembled WGS sequence"/>
</dbReference>
<gene>
    <name evidence="1" type="ORF">POCTA_138.1.T0500270</name>
</gene>